<name>A0A0D8I8M9_9CLOT</name>
<evidence type="ECO:0000313" key="1">
    <source>
        <dbReference type="EMBL" id="AKL96210.1"/>
    </source>
</evidence>
<organism evidence="1 2">
    <name type="scientific">Clostridium aceticum</name>
    <dbReference type="NCBI Taxonomy" id="84022"/>
    <lineage>
        <taxon>Bacteria</taxon>
        <taxon>Bacillati</taxon>
        <taxon>Bacillota</taxon>
        <taxon>Clostridia</taxon>
        <taxon>Eubacteriales</taxon>
        <taxon>Clostridiaceae</taxon>
        <taxon>Clostridium</taxon>
    </lineage>
</organism>
<evidence type="ECO:0000313" key="2">
    <source>
        <dbReference type="Proteomes" id="UP000035704"/>
    </source>
</evidence>
<dbReference type="Proteomes" id="UP000035704">
    <property type="component" value="Chromosome"/>
</dbReference>
<keyword evidence="2" id="KW-1185">Reference proteome</keyword>
<dbReference type="EMBL" id="CP009687">
    <property type="protein sequence ID" value="AKL96210.1"/>
    <property type="molecule type" value="Genomic_DNA"/>
</dbReference>
<gene>
    <name evidence="1" type="ORF">CACET_c27650</name>
</gene>
<sequence length="280" mass="32618">MKITVTCIERIRGNGNKITGYLLMDDWSEIRQIDSEDLKNYIRSGQLVVRNLTLTSDNRLVPKSIQSSPEDIKTLDIKGDRFDNDISTLGKFEDIYFDDNVNDDVYRELVDKYFGGSVSPFEKNKIGLMVESLTDEYSKTLSDAGYTAKDVMKALVIYEIENKEDTAYTVYMERFYPLLRSLKVENDVLRFFIILQLRELFCIKESYDQRKSSNSIDDLLDHQLVARAFNADRKLLIRYIDPMNKDKQGKVKIDIQKLRNGLAYVRDKINETYFGNIEIN</sequence>
<dbReference type="RefSeq" id="WP_044825236.1">
    <property type="nucleotide sequence ID" value="NZ_CP009687.1"/>
</dbReference>
<accession>A0A0D8I8M9</accession>
<dbReference type="AlphaFoldDB" id="A0A0D8I8M9"/>
<proteinExistence type="predicted"/>
<dbReference type="PATRIC" id="fig|84022.5.peg.700"/>
<protein>
    <submittedName>
        <fullName evidence="1">Uncharacterized protein</fullName>
    </submittedName>
</protein>
<reference evidence="1 2" key="1">
    <citation type="submission" date="2014-10" db="EMBL/GenBank/DDBJ databases">
        <title>Genome sequence of Clostridium aceticum DSM 1496.</title>
        <authorList>
            <person name="Poehlein A."/>
            <person name="Schiel-Bengelsdorf B."/>
            <person name="Gottschalk G."/>
            <person name="Duerre P."/>
            <person name="Daniel R."/>
        </authorList>
    </citation>
    <scope>NUCLEOTIDE SEQUENCE [LARGE SCALE GENOMIC DNA]</scope>
    <source>
        <strain evidence="1 2">DSM 1496</strain>
    </source>
</reference>
<dbReference type="KEGG" id="cace:CACET_c27650"/>
<dbReference type="STRING" id="84022.CACET_c27650"/>